<dbReference type="FunCoup" id="A0A152A9F2">
    <property type="interactions" value="25"/>
</dbReference>
<evidence type="ECO:0000256" key="1">
    <source>
        <dbReference type="ARBA" id="ARBA00004141"/>
    </source>
</evidence>
<keyword evidence="6 13" id="KW-1133">Transmembrane helix</keyword>
<keyword evidence="8 13" id="KW-0472">Membrane</keyword>
<gene>
    <name evidence="16" type="ORF">DLAC_00322</name>
</gene>
<keyword evidence="5 14" id="KW-0732">Signal</keyword>
<evidence type="ECO:0000256" key="5">
    <source>
        <dbReference type="ARBA" id="ARBA00022729"/>
    </source>
</evidence>
<dbReference type="OrthoDB" id="17301at2759"/>
<feature type="chain" id="PRO_5007593774" evidence="14">
    <location>
        <begin position="21"/>
        <end position="739"/>
    </location>
</feature>
<comment type="subcellular location">
    <subcellularLocation>
        <location evidence="1">Membrane</location>
        <topology evidence="1">Multi-pass membrane protein</topology>
    </subcellularLocation>
</comment>
<feature type="transmembrane region" description="Helical" evidence="13">
    <location>
        <begin position="604"/>
        <end position="624"/>
    </location>
</feature>
<feature type="transmembrane region" description="Helical" evidence="13">
    <location>
        <begin position="487"/>
        <end position="511"/>
    </location>
</feature>
<comment type="similarity">
    <text evidence="2">In the C-terminal section; belongs to the G-protein coupled receptor 3 family. GABA-B receptor subfamily.</text>
</comment>
<evidence type="ECO:0000256" key="8">
    <source>
        <dbReference type="ARBA" id="ARBA00023136"/>
    </source>
</evidence>
<dbReference type="InterPro" id="IPR051530">
    <property type="entry name" value="mGluR/GABA-B-like"/>
</dbReference>
<evidence type="ECO:0000256" key="12">
    <source>
        <dbReference type="SAM" id="MobiDB-lite"/>
    </source>
</evidence>
<dbReference type="InParanoid" id="A0A152A9F2"/>
<accession>A0A152A9F2</accession>
<evidence type="ECO:0000256" key="9">
    <source>
        <dbReference type="ARBA" id="ARBA00023170"/>
    </source>
</evidence>
<dbReference type="AlphaFoldDB" id="A0A152A9F2"/>
<feature type="transmembrane region" description="Helical" evidence="13">
    <location>
        <begin position="415"/>
        <end position="435"/>
    </location>
</feature>
<dbReference type="PROSITE" id="PS50259">
    <property type="entry name" value="G_PROTEIN_RECEP_F3_4"/>
    <property type="match status" value="1"/>
</dbReference>
<comment type="caution">
    <text evidence="16">The sequence shown here is derived from an EMBL/GenBank/DDBJ whole genome shotgun (WGS) entry which is preliminary data.</text>
</comment>
<dbReference type="GO" id="GO:0004930">
    <property type="term" value="F:G protein-coupled receptor activity"/>
    <property type="evidence" value="ECO:0007669"/>
    <property type="project" value="UniProtKB-KW"/>
</dbReference>
<dbReference type="Pfam" id="PF00003">
    <property type="entry name" value="7tm_3"/>
    <property type="match status" value="1"/>
</dbReference>
<dbReference type="Gene3D" id="3.40.50.2300">
    <property type="match status" value="2"/>
</dbReference>
<evidence type="ECO:0000256" key="13">
    <source>
        <dbReference type="SAM" id="Phobius"/>
    </source>
</evidence>
<evidence type="ECO:0000256" key="11">
    <source>
        <dbReference type="ARBA" id="ARBA00023224"/>
    </source>
</evidence>
<dbReference type="GO" id="GO:0005886">
    <property type="term" value="C:plasma membrane"/>
    <property type="evidence" value="ECO:0007669"/>
    <property type="project" value="InterPro"/>
</dbReference>
<organism evidence="16 17">
    <name type="scientific">Tieghemostelium lacteum</name>
    <name type="common">Slime mold</name>
    <name type="synonym">Dictyostelium lacteum</name>
    <dbReference type="NCBI Taxonomy" id="361077"/>
    <lineage>
        <taxon>Eukaryota</taxon>
        <taxon>Amoebozoa</taxon>
        <taxon>Evosea</taxon>
        <taxon>Eumycetozoa</taxon>
        <taxon>Dictyostelia</taxon>
        <taxon>Dictyosteliales</taxon>
        <taxon>Raperosteliaceae</taxon>
        <taxon>Tieghemostelium</taxon>
    </lineage>
</organism>
<evidence type="ECO:0000256" key="3">
    <source>
        <dbReference type="ARBA" id="ARBA00010620"/>
    </source>
</evidence>
<evidence type="ECO:0000256" key="7">
    <source>
        <dbReference type="ARBA" id="ARBA00023040"/>
    </source>
</evidence>
<dbReference type="Proteomes" id="UP000076078">
    <property type="component" value="Unassembled WGS sequence"/>
</dbReference>
<dbReference type="PRINTS" id="PR01176">
    <property type="entry name" value="GABABRECEPTR"/>
</dbReference>
<feature type="transmembrane region" description="Helical" evidence="13">
    <location>
        <begin position="539"/>
        <end position="560"/>
    </location>
</feature>
<feature type="region of interest" description="Disordered" evidence="12">
    <location>
        <begin position="676"/>
        <end position="702"/>
    </location>
</feature>
<feature type="signal peptide" evidence="14">
    <location>
        <begin position="1"/>
        <end position="20"/>
    </location>
</feature>
<sequence length="739" mass="83391">MKFNIVLLVVLVYLIVVIKGQLTGPRIGILTTGNPSDLGFNYLINQAKVNVEKEFKLKEIYYYPNVKPKQAYDFMLDLCKNKYTLIFAAAYDYVNDGERLAKQYPMIQFMLRGQDYAYDNVQYMDYNFESAQYMIGYFAGLMTKTGRLGFVQPGIPYVGNYESNSFFVGVKDANPDAQLYVYDTGSFDDIELSVGAAESLMDDYGVDIIGQNQFDSSVTTAVLNRGFIGMGINGFNQKSILGNKIAFNFVMDWTECFREMINKTIEHPLGDFQHANYLGDWTYLKNSRFMVYTYGRDVTEHAIEGMKSAEQYMSTVPKSRAPYFCYKNNQYLFSESFMTVSNCVPQGVFEGQNDSFPDMFALGQYKVPLQLRDVPRSFTVAISVVCGILLFFSILLEAVVYFNRNRAVIRSASPIFCFLIILGGIIVYVGIILWSVPPTTATCNGRYWLVTLGFTILIGSLVVKNFRIWLIFDNPELKTITITNLQLFPWITSLIFINTLLMAIITTVGGLQQISVQGIDKLSKNEYLQKCIMNDKGDIALYILLAYFGLLLIIGVFVSWKIRIVDIAEFNESKPIANTLYAISFSLFVIVSLVVSPQSEQDKNMILCIAGVFMTTAALGIIFVPKVFTLITKSGSKGNQFNFKKRSTIAHSRHTKNSQESQGSYSGHVLADFTEDESELSEKNQNSKEVEEEEKKVTNNYYDSSAPRKHVIVLAEFTDDSISDVNSEVGDQNTLDNSP</sequence>
<dbReference type="EMBL" id="LODT01000001">
    <property type="protein sequence ID" value="KYR02853.1"/>
    <property type="molecule type" value="Genomic_DNA"/>
</dbReference>
<dbReference type="Pfam" id="PF02608">
    <property type="entry name" value="Bmp"/>
    <property type="match status" value="1"/>
</dbReference>
<dbReference type="InterPro" id="IPR017978">
    <property type="entry name" value="GPCR_3_C"/>
</dbReference>
<keyword evidence="7" id="KW-0297">G-protein coupled receptor</keyword>
<proteinExistence type="inferred from homology"/>
<comment type="similarity">
    <text evidence="3">In the N-terminal section; belongs to the BMP lipoprotein family.</text>
</comment>
<keyword evidence="10" id="KW-0325">Glycoprotein</keyword>
<protein>
    <submittedName>
        <fullName evidence="16">G-protein-coupled receptor family 3 protein 3</fullName>
    </submittedName>
</protein>
<name>A0A152A9F2_TIELA</name>
<reference evidence="16 17" key="1">
    <citation type="submission" date="2015-12" db="EMBL/GenBank/DDBJ databases">
        <title>Dictyostelia acquired genes for synthesis and detection of signals that induce cell-type specialization by lateral gene transfer from prokaryotes.</title>
        <authorList>
            <person name="Gloeckner G."/>
            <person name="Schaap P."/>
        </authorList>
    </citation>
    <scope>NUCLEOTIDE SEQUENCE [LARGE SCALE GENOMIC DNA]</scope>
    <source>
        <strain evidence="16 17">TK</strain>
    </source>
</reference>
<feature type="transmembrane region" description="Helical" evidence="13">
    <location>
        <begin position="580"/>
        <end position="598"/>
    </location>
</feature>
<keyword evidence="17" id="KW-1185">Reference proteome</keyword>
<dbReference type="OMA" id="WRSEDAN"/>
<feature type="transmembrane region" description="Helical" evidence="13">
    <location>
        <begin position="378"/>
        <end position="403"/>
    </location>
</feature>
<feature type="transmembrane region" description="Helical" evidence="13">
    <location>
        <begin position="447"/>
        <end position="466"/>
    </location>
</feature>
<dbReference type="PANTHER" id="PTHR46924">
    <property type="entry name" value="METABOTROPIC GLUTAMATE RECEPTOR-LIKE PROTEIN C-RELATED-RELATED"/>
    <property type="match status" value="1"/>
</dbReference>
<dbReference type="CDD" id="cd15047">
    <property type="entry name" value="7tmC_GABA-B-like"/>
    <property type="match status" value="1"/>
</dbReference>
<evidence type="ECO:0000256" key="2">
    <source>
        <dbReference type="ARBA" id="ARBA00005414"/>
    </source>
</evidence>
<evidence type="ECO:0000313" key="16">
    <source>
        <dbReference type="EMBL" id="KYR02853.1"/>
    </source>
</evidence>
<keyword evidence="9 16" id="KW-0675">Receptor</keyword>
<evidence type="ECO:0000256" key="6">
    <source>
        <dbReference type="ARBA" id="ARBA00022989"/>
    </source>
</evidence>
<feature type="domain" description="G-protein coupled receptors family 3 profile" evidence="15">
    <location>
        <begin position="378"/>
        <end position="633"/>
    </location>
</feature>
<keyword evidence="4 13" id="KW-0812">Transmembrane</keyword>
<dbReference type="InterPro" id="IPR003760">
    <property type="entry name" value="PnrA-like"/>
</dbReference>
<evidence type="ECO:0000256" key="14">
    <source>
        <dbReference type="SAM" id="SignalP"/>
    </source>
</evidence>
<evidence type="ECO:0000256" key="10">
    <source>
        <dbReference type="ARBA" id="ARBA00023180"/>
    </source>
</evidence>
<feature type="compositionally biased region" description="Basic and acidic residues" evidence="12">
    <location>
        <begin position="680"/>
        <end position="697"/>
    </location>
</feature>
<keyword evidence="11" id="KW-0807">Transducer</keyword>
<evidence type="ECO:0000259" key="15">
    <source>
        <dbReference type="PROSITE" id="PS50259"/>
    </source>
</evidence>
<evidence type="ECO:0000256" key="4">
    <source>
        <dbReference type="ARBA" id="ARBA00022692"/>
    </source>
</evidence>
<evidence type="ECO:0000313" key="17">
    <source>
        <dbReference type="Proteomes" id="UP000076078"/>
    </source>
</evidence>